<dbReference type="InterPro" id="IPR056398">
    <property type="entry name" value="Tudor_Coilin"/>
</dbReference>
<evidence type="ECO:0000259" key="3">
    <source>
        <dbReference type="Pfam" id="PF23086"/>
    </source>
</evidence>
<keyword evidence="5" id="KW-1185">Reference proteome</keyword>
<name>A0A5J5ASI9_9ASTE</name>
<dbReference type="Proteomes" id="UP000325577">
    <property type="component" value="Linkage Group LG19"/>
</dbReference>
<feature type="region of interest" description="Disordered" evidence="1">
    <location>
        <begin position="380"/>
        <end position="403"/>
    </location>
</feature>
<dbReference type="PANTHER" id="PTHR15197">
    <property type="entry name" value="COILIN P80"/>
    <property type="match status" value="1"/>
</dbReference>
<dbReference type="GO" id="GO:0030619">
    <property type="term" value="F:U1 snRNA binding"/>
    <property type="evidence" value="ECO:0007669"/>
    <property type="project" value="TreeGrafter"/>
</dbReference>
<reference evidence="4 5" key="1">
    <citation type="submission" date="2019-09" db="EMBL/GenBank/DDBJ databases">
        <title>A chromosome-level genome assembly of the Chinese tupelo Nyssa sinensis.</title>
        <authorList>
            <person name="Yang X."/>
            <person name="Kang M."/>
            <person name="Yang Y."/>
            <person name="Xiong H."/>
            <person name="Wang M."/>
            <person name="Zhang Z."/>
            <person name="Wang Z."/>
            <person name="Wu H."/>
            <person name="Ma T."/>
            <person name="Liu J."/>
            <person name="Xi Z."/>
        </authorList>
    </citation>
    <scope>NUCLEOTIDE SEQUENCE [LARGE SCALE GENOMIC DNA]</scope>
    <source>
        <strain evidence="4">J267</strain>
        <tissue evidence="4">Leaf</tissue>
    </source>
</reference>
<dbReference type="Pfam" id="PF15862">
    <property type="entry name" value="Coilin_N"/>
    <property type="match status" value="1"/>
</dbReference>
<dbReference type="PANTHER" id="PTHR15197:SF0">
    <property type="entry name" value="COILIN"/>
    <property type="match status" value="1"/>
</dbReference>
<feature type="region of interest" description="Disordered" evidence="1">
    <location>
        <begin position="129"/>
        <end position="282"/>
    </location>
</feature>
<dbReference type="GO" id="GO:0000387">
    <property type="term" value="P:spliceosomal snRNP assembly"/>
    <property type="evidence" value="ECO:0007669"/>
    <property type="project" value="TreeGrafter"/>
</dbReference>
<gene>
    <name evidence="4" type="ORF">F0562_033243</name>
</gene>
<dbReference type="OrthoDB" id="74813at2759"/>
<evidence type="ECO:0000256" key="1">
    <source>
        <dbReference type="SAM" id="MobiDB-lite"/>
    </source>
</evidence>
<organism evidence="4 5">
    <name type="scientific">Nyssa sinensis</name>
    <dbReference type="NCBI Taxonomy" id="561372"/>
    <lineage>
        <taxon>Eukaryota</taxon>
        <taxon>Viridiplantae</taxon>
        <taxon>Streptophyta</taxon>
        <taxon>Embryophyta</taxon>
        <taxon>Tracheophyta</taxon>
        <taxon>Spermatophyta</taxon>
        <taxon>Magnoliopsida</taxon>
        <taxon>eudicotyledons</taxon>
        <taxon>Gunneridae</taxon>
        <taxon>Pentapetalae</taxon>
        <taxon>asterids</taxon>
        <taxon>Cornales</taxon>
        <taxon>Nyssaceae</taxon>
        <taxon>Nyssa</taxon>
    </lineage>
</organism>
<dbReference type="InterPro" id="IPR031722">
    <property type="entry name" value="Coilin_N"/>
</dbReference>
<protein>
    <submittedName>
        <fullName evidence="4">Uncharacterized protein</fullName>
    </submittedName>
</protein>
<dbReference type="GO" id="GO:0030620">
    <property type="term" value="F:U2 snRNA binding"/>
    <property type="evidence" value="ECO:0007669"/>
    <property type="project" value="TreeGrafter"/>
</dbReference>
<dbReference type="GO" id="GO:0015030">
    <property type="term" value="C:Cajal body"/>
    <property type="evidence" value="ECO:0007669"/>
    <property type="project" value="TreeGrafter"/>
</dbReference>
<proteinExistence type="predicted"/>
<feature type="compositionally biased region" description="Basic residues" evidence="1">
    <location>
        <begin position="164"/>
        <end position="183"/>
    </location>
</feature>
<dbReference type="EMBL" id="CM018042">
    <property type="protein sequence ID" value="KAA8533224.1"/>
    <property type="molecule type" value="Genomic_DNA"/>
</dbReference>
<feature type="compositionally biased region" description="Polar residues" evidence="1">
    <location>
        <begin position="241"/>
        <end position="256"/>
    </location>
</feature>
<feature type="compositionally biased region" description="Basic residues" evidence="1">
    <location>
        <begin position="266"/>
        <end position="279"/>
    </location>
</feature>
<feature type="compositionally biased region" description="Acidic residues" evidence="1">
    <location>
        <begin position="129"/>
        <end position="148"/>
    </location>
</feature>
<feature type="domain" description="Coilin N-terminal" evidence="2">
    <location>
        <begin position="4"/>
        <end position="182"/>
    </location>
</feature>
<dbReference type="InterPro" id="IPR024822">
    <property type="entry name" value="Coilin"/>
</dbReference>
<sequence length="550" mass="62082">METVRLRLVFEDRHILTKLQKSEGLKRSWLILKPEHETISDLSSYLVNIFDLDQSCPNGLLLSMDGFVLPPFESTCILKDKDIIRVKKKGGKSSDIIRVGDEAKPIEAEEIVEKQPVLAGVLLLANEEFEEETGGYQSEPEEDEDNQSEDTLHVENSLGGNATSKKRKSSQKLQSSKKKKRRPIVSDSVENDVQTEEIGNSLHDRALPGKPLHKKEKVSDIKSKPESAEKSNDIFYRMPTAKSSQPQENGTGSGDVSDTPDGTKKAPSRSARRKKAKRQWLRELAKVEKKELNQRQSVKKDLCKNSTKEKDLMALFPNQNGDVFPNQNGDGLPNQNNDVEDEIVPIVIRPGHIRFEPLGEDKDVQQNQLPVETFQWNGITSKKKGQKWGKEKSSNSNSSTVRRNDYQDFSKECSEMLTIEKEAVESFHWNGITSKKEGQKWGQEKGSNSNSSSVRRNDYQDFSKECSETMSIEKEAVANKPIDFNMLTPLANLPKEGDVIAYRLLELSSSWTPELSSFRVGKTSLYDPESNTVVLIPVPEYPIPFEKEAR</sequence>
<feature type="region of interest" description="Disordered" evidence="1">
    <location>
        <begin position="435"/>
        <end position="458"/>
    </location>
</feature>
<feature type="compositionally biased region" description="Low complexity" evidence="1">
    <location>
        <begin position="444"/>
        <end position="453"/>
    </location>
</feature>
<evidence type="ECO:0000313" key="4">
    <source>
        <dbReference type="EMBL" id="KAA8533224.1"/>
    </source>
</evidence>
<evidence type="ECO:0000259" key="2">
    <source>
        <dbReference type="Pfam" id="PF15862"/>
    </source>
</evidence>
<feature type="domain" description="Coilin tudor" evidence="3">
    <location>
        <begin position="481"/>
        <end position="548"/>
    </location>
</feature>
<accession>A0A5J5ASI9</accession>
<dbReference type="Pfam" id="PF23086">
    <property type="entry name" value="Tudor_Coilin"/>
    <property type="match status" value="1"/>
</dbReference>
<evidence type="ECO:0000313" key="5">
    <source>
        <dbReference type="Proteomes" id="UP000325577"/>
    </source>
</evidence>
<dbReference type="AlphaFoldDB" id="A0A5J5ASI9"/>
<feature type="compositionally biased region" description="Basic and acidic residues" evidence="1">
    <location>
        <begin position="217"/>
        <end position="232"/>
    </location>
</feature>